<accession>A0ABX7GRD0</accession>
<dbReference type="Proteomes" id="UP000663181">
    <property type="component" value="Chromosome"/>
</dbReference>
<dbReference type="Gene3D" id="3.40.50.1820">
    <property type="entry name" value="alpha/beta hydrolase"/>
    <property type="match status" value="1"/>
</dbReference>
<dbReference type="Pfam" id="PF00561">
    <property type="entry name" value="Abhydrolase_1"/>
    <property type="match status" value="1"/>
</dbReference>
<gene>
    <name evidence="4" type="ORF">ISN74_16245</name>
</gene>
<dbReference type="InterPro" id="IPR000073">
    <property type="entry name" value="AB_hydrolase_1"/>
</dbReference>
<dbReference type="PANTHER" id="PTHR43798:SF31">
    <property type="entry name" value="AB HYDROLASE SUPERFAMILY PROTEIN YCLE"/>
    <property type="match status" value="1"/>
</dbReference>
<sequence>MQARHVHFIALLIAASVMPLATVRGSGNDLAVPSSAYTHPHLLIAVDGSRKLNLFCLGHGSPVVILDAGTGGGTASWQDVQTRIAETTTVCSYDRAGYGFSDPATRPSDAVNAVDDLHRLIERAKLPVPVVLVGHSNGGIYASLYARTYPGEVAGMVLVDPGYAGQQHFERYGLPPSKAAELARANSRYITDARACLVKANAGQLRELESTGFACLDNTNKADVVLHTALSSQKAQPKYYEANVSEFVNTFGAMSGENVNDHEASFEANQFGSTPVIVLTAARHPAPVSDFSAEEQALYYAAWKHAHDVIASLSTDGKSVVVQDSGHFIQHDQPAVLVGYVNEVVAKVRVGR</sequence>
<dbReference type="EMBL" id="CP064030">
    <property type="protein sequence ID" value="QRN52976.1"/>
    <property type="molecule type" value="Genomic_DNA"/>
</dbReference>
<dbReference type="PANTHER" id="PTHR43798">
    <property type="entry name" value="MONOACYLGLYCEROL LIPASE"/>
    <property type="match status" value="1"/>
</dbReference>
<dbReference type="InterPro" id="IPR029058">
    <property type="entry name" value="AB_hydrolase_fold"/>
</dbReference>
<evidence type="ECO:0000256" key="1">
    <source>
        <dbReference type="ARBA" id="ARBA00022801"/>
    </source>
</evidence>
<evidence type="ECO:0000313" key="5">
    <source>
        <dbReference type="Proteomes" id="UP000663181"/>
    </source>
</evidence>
<feature type="signal peptide" evidence="2">
    <location>
        <begin position="1"/>
        <end position="21"/>
    </location>
</feature>
<name>A0ABX7GRD0_9GAMM</name>
<dbReference type="RefSeq" id="WP_188800208.1">
    <property type="nucleotide sequence ID" value="NZ_BMIZ01000002.1"/>
</dbReference>
<keyword evidence="2" id="KW-0732">Signal</keyword>
<keyword evidence="1 4" id="KW-0378">Hydrolase</keyword>
<evidence type="ECO:0000256" key="2">
    <source>
        <dbReference type="SAM" id="SignalP"/>
    </source>
</evidence>
<dbReference type="SUPFAM" id="SSF53474">
    <property type="entry name" value="alpha/beta-Hydrolases"/>
    <property type="match status" value="1"/>
</dbReference>
<keyword evidence="5" id="KW-1185">Reference proteome</keyword>
<evidence type="ECO:0000313" key="4">
    <source>
        <dbReference type="EMBL" id="QRN52976.1"/>
    </source>
</evidence>
<protein>
    <submittedName>
        <fullName evidence="4">Alpha/beta hydrolase</fullName>
    </submittedName>
</protein>
<proteinExistence type="predicted"/>
<reference evidence="4 5" key="1">
    <citation type="submission" date="2020-10" db="EMBL/GenBank/DDBJ databases">
        <title>Phylogeny of dyella-like bacteria.</title>
        <authorList>
            <person name="Fu J."/>
        </authorList>
    </citation>
    <scope>NUCLEOTIDE SEQUENCE [LARGE SCALE GENOMIC DNA]</scope>
    <source>
        <strain evidence="4 5">DHOB09</strain>
    </source>
</reference>
<feature type="chain" id="PRO_5047231176" evidence="2">
    <location>
        <begin position="22"/>
        <end position="352"/>
    </location>
</feature>
<evidence type="ECO:0000259" key="3">
    <source>
        <dbReference type="Pfam" id="PF00561"/>
    </source>
</evidence>
<feature type="domain" description="AB hydrolase-1" evidence="3">
    <location>
        <begin position="62"/>
        <end position="161"/>
    </location>
</feature>
<dbReference type="InterPro" id="IPR050266">
    <property type="entry name" value="AB_hydrolase_sf"/>
</dbReference>
<dbReference type="GO" id="GO:0016787">
    <property type="term" value="F:hydrolase activity"/>
    <property type="evidence" value="ECO:0007669"/>
    <property type="project" value="UniProtKB-KW"/>
</dbReference>
<organism evidence="4 5">
    <name type="scientific">Dyella caseinilytica</name>
    <dbReference type="NCBI Taxonomy" id="1849581"/>
    <lineage>
        <taxon>Bacteria</taxon>
        <taxon>Pseudomonadati</taxon>
        <taxon>Pseudomonadota</taxon>
        <taxon>Gammaproteobacteria</taxon>
        <taxon>Lysobacterales</taxon>
        <taxon>Rhodanobacteraceae</taxon>
        <taxon>Dyella</taxon>
    </lineage>
</organism>